<dbReference type="AlphaFoldDB" id="A0A6G8HZF9"/>
<name>A0A6G8HZF9_9STRE</name>
<feature type="transmembrane region" description="Helical" evidence="1">
    <location>
        <begin position="20"/>
        <end position="38"/>
    </location>
</feature>
<protein>
    <submittedName>
        <fullName evidence="2">Uncharacterized protein</fullName>
    </submittedName>
</protein>
<feature type="transmembrane region" description="Helical" evidence="1">
    <location>
        <begin position="184"/>
        <end position="207"/>
    </location>
</feature>
<feature type="transmembrane region" description="Helical" evidence="1">
    <location>
        <begin position="227"/>
        <end position="247"/>
    </location>
</feature>
<accession>A0A6G8HZF9</accession>
<dbReference type="RefSeq" id="WP_166043480.1">
    <property type="nucleotide sequence ID" value="NZ_CP046919.1"/>
</dbReference>
<keyword evidence="1" id="KW-1133">Transmembrane helix</keyword>
<evidence type="ECO:0000313" key="3">
    <source>
        <dbReference type="Proteomes" id="UP000503166"/>
    </source>
</evidence>
<evidence type="ECO:0000313" key="2">
    <source>
        <dbReference type="EMBL" id="QIM46252.1"/>
    </source>
</evidence>
<dbReference type="EMBL" id="CP046919">
    <property type="protein sequence ID" value="QIM46252.1"/>
    <property type="molecule type" value="Genomic_DNA"/>
</dbReference>
<sequence>MKHVFLAVFDSVWKRKETKIFLAFSLYPLVFYLSSFFPDSEFMKLSADPGTTFSFIEFFNLLFGTVNSITLPVLALYYLTHTVFKREIDNSLLFLYKDIDRKKIFIAKILSLCLIVTIFGVLFLGFTLVAHYGAVVKLPLGSHAVFPATAKEMLETLLSIGVSFIDFYLSVFLAAFFSLYFSGGVALLAGVIIGTATEIIALIGGPVALAYPTCYNQMIYEGKLVEAVFGIVVVTFIYVVVLSYFGFRKFKNVEF</sequence>
<dbReference type="Proteomes" id="UP000503166">
    <property type="component" value="Chromosome"/>
</dbReference>
<proteinExistence type="predicted"/>
<organism evidence="2 3">
    <name type="scientific">Streptococcus ruminicola</name>
    <dbReference type="NCBI Taxonomy" id="2686210"/>
    <lineage>
        <taxon>Bacteria</taxon>
        <taxon>Bacillati</taxon>
        <taxon>Bacillota</taxon>
        <taxon>Bacilli</taxon>
        <taxon>Lactobacillales</taxon>
        <taxon>Streptococcaceae</taxon>
        <taxon>Streptococcus</taxon>
    </lineage>
</organism>
<feature type="transmembrane region" description="Helical" evidence="1">
    <location>
        <begin position="109"/>
        <end position="136"/>
    </location>
</feature>
<evidence type="ECO:0000256" key="1">
    <source>
        <dbReference type="SAM" id="Phobius"/>
    </source>
</evidence>
<dbReference type="KEGG" id="srum:GPZ88_03775"/>
<reference evidence="2 3" key="1">
    <citation type="submission" date="2019-12" db="EMBL/GenBank/DDBJ databases">
        <title>Complete genome sequence of Streptococcus sp. CNU G2 isolated frome Bos taurus coreanae.</title>
        <authorList>
            <person name="Park S.Y."/>
            <person name="Kim J.H."/>
            <person name="Seo S.W."/>
        </authorList>
    </citation>
    <scope>NUCLEOTIDE SEQUENCE [LARGE SCALE GENOMIC DNA]</scope>
    <source>
        <strain evidence="2 3">CNU G2</strain>
    </source>
</reference>
<feature type="transmembrane region" description="Helical" evidence="1">
    <location>
        <begin position="156"/>
        <end position="177"/>
    </location>
</feature>
<keyword evidence="1" id="KW-0472">Membrane</keyword>
<keyword evidence="1" id="KW-0812">Transmembrane</keyword>
<gene>
    <name evidence="2" type="ORF">GPZ88_03775</name>
</gene>
<feature type="transmembrane region" description="Helical" evidence="1">
    <location>
        <begin position="58"/>
        <end position="79"/>
    </location>
</feature>